<reference evidence="2" key="2">
    <citation type="submission" date="2020-09" db="EMBL/GenBank/DDBJ databases">
        <authorList>
            <person name="Sun Q."/>
            <person name="Ohkuma M."/>
        </authorList>
    </citation>
    <scope>NUCLEOTIDE SEQUENCE</scope>
    <source>
        <strain evidence="2">JCM 4346</strain>
    </source>
</reference>
<sequence length="87" mass="9145">MGSAWPYGCPGGHRRRGIRDADAVPPPLTCENGVALGRDPGRPDPVPSRQLPFPAGFAAALAANPRGYRYRDIDDDINVYGAAGAKA</sequence>
<organism evidence="2 3">
    <name type="scientific">Streptomyces aurantiogriseus</name>
    <dbReference type="NCBI Taxonomy" id="66870"/>
    <lineage>
        <taxon>Bacteria</taxon>
        <taxon>Bacillati</taxon>
        <taxon>Actinomycetota</taxon>
        <taxon>Actinomycetes</taxon>
        <taxon>Kitasatosporales</taxon>
        <taxon>Streptomycetaceae</taxon>
        <taxon>Streptomyces</taxon>
    </lineage>
</organism>
<dbReference type="Proteomes" id="UP000658320">
    <property type="component" value="Unassembled WGS sequence"/>
</dbReference>
<evidence type="ECO:0000313" key="3">
    <source>
        <dbReference type="Proteomes" id="UP000658320"/>
    </source>
</evidence>
<protein>
    <submittedName>
        <fullName evidence="2">Uncharacterized protein</fullName>
    </submittedName>
</protein>
<proteinExistence type="predicted"/>
<feature type="region of interest" description="Disordered" evidence="1">
    <location>
        <begin position="1"/>
        <end position="25"/>
    </location>
</feature>
<reference evidence="2" key="1">
    <citation type="journal article" date="2014" name="Int. J. Syst. Evol. Microbiol.">
        <title>Complete genome sequence of Corynebacterium casei LMG S-19264T (=DSM 44701T), isolated from a smear-ripened cheese.</title>
        <authorList>
            <consortium name="US DOE Joint Genome Institute (JGI-PGF)"/>
            <person name="Walter F."/>
            <person name="Albersmeier A."/>
            <person name="Kalinowski J."/>
            <person name="Ruckert C."/>
        </authorList>
    </citation>
    <scope>NUCLEOTIDE SEQUENCE</scope>
    <source>
        <strain evidence="2">JCM 4346</strain>
    </source>
</reference>
<accession>A0A918FI88</accession>
<comment type="caution">
    <text evidence="2">The sequence shown here is derived from an EMBL/GenBank/DDBJ whole genome shotgun (WGS) entry which is preliminary data.</text>
</comment>
<name>A0A918FI88_9ACTN</name>
<dbReference type="RefSeq" id="WP_189941321.1">
    <property type="nucleotide sequence ID" value="NZ_BMSX01000017.1"/>
</dbReference>
<evidence type="ECO:0000256" key="1">
    <source>
        <dbReference type="SAM" id="MobiDB-lite"/>
    </source>
</evidence>
<evidence type="ECO:0000313" key="2">
    <source>
        <dbReference type="EMBL" id="GGR39143.1"/>
    </source>
</evidence>
<keyword evidence="3" id="KW-1185">Reference proteome</keyword>
<dbReference type="EMBL" id="BMSX01000017">
    <property type="protein sequence ID" value="GGR39143.1"/>
    <property type="molecule type" value="Genomic_DNA"/>
</dbReference>
<gene>
    <name evidence="2" type="ORF">GCM10010251_64810</name>
</gene>
<dbReference type="AlphaFoldDB" id="A0A918FI88"/>